<dbReference type="InterPro" id="IPR029058">
    <property type="entry name" value="AB_hydrolase_fold"/>
</dbReference>
<dbReference type="Pfam" id="PF00561">
    <property type="entry name" value="Abhydrolase_1"/>
    <property type="match status" value="1"/>
</dbReference>
<feature type="domain" description="AB hydrolase-1" evidence="1">
    <location>
        <begin position="49"/>
        <end position="297"/>
    </location>
</feature>
<proteinExistence type="predicted"/>
<keyword evidence="3" id="KW-1185">Reference proteome</keyword>
<dbReference type="SUPFAM" id="SSF53474">
    <property type="entry name" value="alpha/beta-Hydrolases"/>
    <property type="match status" value="1"/>
</dbReference>
<sequence>MRRATLWPDHLLPDDRVPPPWPGREVRLDGLVTYVRDTPATAAGAEPALYVHGLGGSSQNWTDLAGLLADRLDGQAIDLPGFGRSEPGPRYTIPAFADLVVRWIEHSGRGPVHLFGNSLGGAVAVQVAGLRPDLVRTLTLISPALPFLDFRRSLQGRMLPVLAIPRGERLVARRLTQLAPEVMAQQVLEACVADLSRICEQRRAEALEEIRVRYEAEHYAAAYVRTFRGLVSSFLRAYLPGPGSLWRLAEAVRAPTLVVGGRQDRLVDVRVAPQTARVIRDSRLMMLDGVGHVAQLEVPRLVARAVVGLLAETGDSVGRSDLAG</sequence>
<gene>
    <name evidence="2" type="ORF">GA0070612_1850</name>
</gene>
<reference evidence="3" key="1">
    <citation type="submission" date="2016-06" db="EMBL/GenBank/DDBJ databases">
        <authorList>
            <person name="Varghese N."/>
            <person name="Submissions Spin"/>
        </authorList>
    </citation>
    <scope>NUCLEOTIDE SEQUENCE [LARGE SCALE GENOMIC DNA]</scope>
    <source>
        <strain evidence="3">DSM 45160</strain>
    </source>
</reference>
<evidence type="ECO:0000313" key="3">
    <source>
        <dbReference type="Proteomes" id="UP000198224"/>
    </source>
</evidence>
<dbReference type="Proteomes" id="UP000198224">
    <property type="component" value="Chromosome I"/>
</dbReference>
<dbReference type="GO" id="GO:0003824">
    <property type="term" value="F:catalytic activity"/>
    <property type="evidence" value="ECO:0007669"/>
    <property type="project" value="UniProtKB-ARBA"/>
</dbReference>
<dbReference type="RefSeq" id="WP_088987522.1">
    <property type="nucleotide sequence ID" value="NZ_LT607409.1"/>
</dbReference>
<dbReference type="AlphaFoldDB" id="A0A1C4VW07"/>
<dbReference type="Gene3D" id="3.40.50.1820">
    <property type="entry name" value="alpha/beta hydrolase"/>
    <property type="match status" value="1"/>
</dbReference>
<dbReference type="eggNOG" id="COG2267">
    <property type="taxonomic scope" value="Bacteria"/>
</dbReference>
<protein>
    <submittedName>
        <fullName evidence="2">Pimeloyl-ACP methyl ester carboxylesterase</fullName>
    </submittedName>
</protein>
<dbReference type="PANTHER" id="PTHR46438:SF11">
    <property type="entry name" value="LIPASE-RELATED"/>
    <property type="match status" value="1"/>
</dbReference>
<dbReference type="InterPro" id="IPR000073">
    <property type="entry name" value="AB_hydrolase_1"/>
</dbReference>
<evidence type="ECO:0000259" key="1">
    <source>
        <dbReference type="Pfam" id="PF00561"/>
    </source>
</evidence>
<organism evidence="2 3">
    <name type="scientific">Micromonospora chokoriensis</name>
    <dbReference type="NCBI Taxonomy" id="356851"/>
    <lineage>
        <taxon>Bacteria</taxon>
        <taxon>Bacillati</taxon>
        <taxon>Actinomycetota</taxon>
        <taxon>Actinomycetes</taxon>
        <taxon>Micromonosporales</taxon>
        <taxon>Micromonosporaceae</taxon>
        <taxon>Micromonospora</taxon>
    </lineage>
</organism>
<dbReference type="EMBL" id="LT607409">
    <property type="protein sequence ID" value="SCE88140.1"/>
    <property type="molecule type" value="Genomic_DNA"/>
</dbReference>
<dbReference type="PANTHER" id="PTHR46438">
    <property type="entry name" value="ALPHA/BETA-HYDROLASES SUPERFAMILY PROTEIN"/>
    <property type="match status" value="1"/>
</dbReference>
<accession>A0A1C4VW07</accession>
<evidence type="ECO:0000313" key="2">
    <source>
        <dbReference type="EMBL" id="SCE88140.1"/>
    </source>
</evidence>
<dbReference type="PRINTS" id="PR00111">
    <property type="entry name" value="ABHYDROLASE"/>
</dbReference>
<name>A0A1C4VW07_9ACTN</name>